<feature type="non-terminal residue" evidence="2">
    <location>
        <position position="1"/>
    </location>
</feature>
<dbReference type="Proteomes" id="UP000014012">
    <property type="component" value="Unassembled WGS sequence"/>
</dbReference>
<feature type="compositionally biased region" description="Polar residues" evidence="1">
    <location>
        <begin position="66"/>
        <end position="78"/>
    </location>
</feature>
<evidence type="ECO:0008006" key="4">
    <source>
        <dbReference type="Google" id="ProtNLM"/>
    </source>
</evidence>
<name>R8AQX7_PLESH</name>
<protein>
    <recommendedName>
        <fullName evidence="4">C2H2-type domain-containing protein</fullName>
    </recommendedName>
</protein>
<evidence type="ECO:0000256" key="1">
    <source>
        <dbReference type="SAM" id="MobiDB-lite"/>
    </source>
</evidence>
<dbReference type="EMBL" id="AQQO01000248">
    <property type="protein sequence ID" value="EON88734.1"/>
    <property type="molecule type" value="Genomic_DNA"/>
</dbReference>
<comment type="caution">
    <text evidence="2">The sequence shown here is derived from an EMBL/GenBank/DDBJ whole genome shotgun (WGS) entry which is preliminary data.</text>
</comment>
<accession>R8AQX7</accession>
<feature type="non-terminal residue" evidence="2">
    <location>
        <position position="112"/>
    </location>
</feature>
<feature type="region of interest" description="Disordered" evidence="1">
    <location>
        <begin position="51"/>
        <end position="78"/>
    </location>
</feature>
<sequence length="112" mass="12092">KASRRAKTILFAYCDICKVHCSSNENLSAHKMGRNHLKLLAKLGIAEEVTPTPGNDMLAPKIGSPHQDNANKSSLSELSLNVGNQDEASKGMINSQNHNTHHDGKIGCTLCN</sequence>
<dbReference type="HOGENOM" id="CLU_2151143_0_0_6"/>
<dbReference type="AlphaFoldDB" id="R8AQX7"/>
<organism evidence="2 3">
    <name type="scientific">Plesiomonas shigelloides 302-73</name>
    <dbReference type="NCBI Taxonomy" id="1315976"/>
    <lineage>
        <taxon>Bacteria</taxon>
        <taxon>Pseudomonadati</taxon>
        <taxon>Pseudomonadota</taxon>
        <taxon>Gammaproteobacteria</taxon>
        <taxon>Enterobacterales</taxon>
        <taxon>Enterobacteriaceae</taxon>
        <taxon>Plesiomonas</taxon>
    </lineage>
</organism>
<proteinExistence type="predicted"/>
<evidence type="ECO:0000313" key="3">
    <source>
        <dbReference type="Proteomes" id="UP000014012"/>
    </source>
</evidence>
<dbReference type="Gene3D" id="3.30.160.60">
    <property type="entry name" value="Classic Zinc Finger"/>
    <property type="match status" value="1"/>
</dbReference>
<keyword evidence="3" id="KW-1185">Reference proteome</keyword>
<reference evidence="2 3" key="1">
    <citation type="journal article" date="2013" name="Genome Announc.">
        <title>Genome Sequence of Plesiomonas shigelloides Strain 302-73 (Serotype O1).</title>
        <authorList>
            <person name="Pique N."/>
            <person name="Aquilini E."/>
            <person name="Alioto T."/>
            <person name="Minana-Galbis D."/>
            <person name="Tomas J.M."/>
        </authorList>
    </citation>
    <scope>NUCLEOTIDE SEQUENCE [LARGE SCALE GENOMIC DNA]</scope>
    <source>
        <strain evidence="2 3">302-73</strain>
    </source>
</reference>
<evidence type="ECO:0000313" key="2">
    <source>
        <dbReference type="EMBL" id="EON88734.1"/>
    </source>
</evidence>
<gene>
    <name evidence="2" type="ORF">PLESHI_09054</name>
</gene>
<dbReference type="SUPFAM" id="SSF57667">
    <property type="entry name" value="beta-beta-alpha zinc fingers"/>
    <property type="match status" value="1"/>
</dbReference>
<dbReference type="InterPro" id="IPR036236">
    <property type="entry name" value="Znf_C2H2_sf"/>
</dbReference>